<accession>A0ACC1SLN4</accession>
<reference evidence="1" key="1">
    <citation type="submission" date="2022-08" db="EMBL/GenBank/DDBJ databases">
        <title>Genome Sequence of Fusarium decemcellulare.</title>
        <authorList>
            <person name="Buettner E."/>
        </authorList>
    </citation>
    <scope>NUCLEOTIDE SEQUENCE</scope>
    <source>
        <strain evidence="1">Babe19</strain>
    </source>
</reference>
<dbReference type="EMBL" id="JANRMS010000303">
    <property type="protein sequence ID" value="KAJ3542284.1"/>
    <property type="molecule type" value="Genomic_DNA"/>
</dbReference>
<gene>
    <name evidence="1" type="ORF">NM208_g4183</name>
</gene>
<organism evidence="1 2">
    <name type="scientific">Fusarium decemcellulare</name>
    <dbReference type="NCBI Taxonomy" id="57161"/>
    <lineage>
        <taxon>Eukaryota</taxon>
        <taxon>Fungi</taxon>
        <taxon>Dikarya</taxon>
        <taxon>Ascomycota</taxon>
        <taxon>Pezizomycotina</taxon>
        <taxon>Sordariomycetes</taxon>
        <taxon>Hypocreomycetidae</taxon>
        <taxon>Hypocreales</taxon>
        <taxon>Nectriaceae</taxon>
        <taxon>Fusarium</taxon>
        <taxon>Fusarium decemcellulare species complex</taxon>
    </lineage>
</organism>
<name>A0ACC1SLN4_9HYPO</name>
<keyword evidence="2" id="KW-1185">Reference proteome</keyword>
<comment type="caution">
    <text evidence="1">The sequence shown here is derived from an EMBL/GenBank/DDBJ whole genome shotgun (WGS) entry which is preliminary data.</text>
</comment>
<protein>
    <submittedName>
        <fullName evidence="1">Uncharacterized protein</fullName>
    </submittedName>
</protein>
<dbReference type="Proteomes" id="UP001148629">
    <property type="component" value="Unassembled WGS sequence"/>
</dbReference>
<sequence>MVFPSVYAALEPYLDVPFNASLSAIIFLTYRVLVSKPGLLLTIVLVASAVIAIFDRTSTKGEMIKTMAELPLGLGSVLLFIVASRPVKARWLHAFTIYVNFAVYGNIIMMVATPSGDTFRGLCCKIACLVLSAWIIIQGYRVQWKTILLHDNLFVFTAASKSWIFAHAFYRFILLTLPCFGSGRRHRLLEVYSLGLTYLLSRTTGLPFEYCFGMADTVVAPAVTAWSSISKTFDLIPRDGRKGQLPMGSITATGDLYLGIIALTIAVYTCFKMISLANAALNAAEKKRKEADRFVKAYESIASMNDIRVEEAEDRLKSVQDFPHDSRCTMDSIVIADINPMIESAKEDMTKAQTQRDDWNTKLAEAKRRASSLAEEIKSLAQAAHDLNEILGPMRIEIEQTRHDMRMFELKVKKEDPRDFE</sequence>
<evidence type="ECO:0000313" key="2">
    <source>
        <dbReference type="Proteomes" id="UP001148629"/>
    </source>
</evidence>
<evidence type="ECO:0000313" key="1">
    <source>
        <dbReference type="EMBL" id="KAJ3542284.1"/>
    </source>
</evidence>
<proteinExistence type="predicted"/>